<dbReference type="RefSeq" id="XP_022467270.1">
    <property type="nucleotide sequence ID" value="XM_022611034.1"/>
</dbReference>
<dbReference type="OrthoDB" id="4035020at2759"/>
<feature type="compositionally biased region" description="Low complexity" evidence="1">
    <location>
        <begin position="250"/>
        <end position="262"/>
    </location>
</feature>
<feature type="region of interest" description="Disordered" evidence="1">
    <location>
        <begin position="208"/>
        <end position="307"/>
    </location>
</feature>
<dbReference type="Pfam" id="PF08058">
    <property type="entry name" value="NPCC"/>
    <property type="match status" value="1"/>
</dbReference>
<keyword evidence="3" id="KW-1185">Reference proteome</keyword>
<feature type="region of interest" description="Disordered" evidence="1">
    <location>
        <begin position="321"/>
        <end position="346"/>
    </location>
</feature>
<sequence length="369" mass="41414">MEETGPSRPLSRDQMQTLRMRVVEESPRLYRDNLLSDPVSQVVQQQKLHQQQQQQKQTVRKMDAPAETVGAAGFRSANLGSFENPVLDKVISRTINKESEFQVVVTNVLIFFLWNLLYKSTQLLLEHSAYGRKLSKQCMQTLWSLQRAHPRWGPLWQLFQDASVVKADYLNHLVGIVLGFNIVTALFKLRSRINTRDLELTQRQRELLGLDPRNHPQGDTKGGHITKPHVVISSSNTDRSAQNSRLSRDSQSSAGSTGSAQQSPPPTPFLFKSLQTPLKSKQTDAKQQQTPHLPHTKVSAFGNNPLTTDRKQQVRFPFQETGQGTGVASSTASMADHLPKTPNLTANKGYIPSSKYSYMMNSPSPMKSL</sequence>
<dbReference type="GO" id="GO:0070762">
    <property type="term" value="C:nuclear pore transmembrane ring"/>
    <property type="evidence" value="ECO:0007669"/>
    <property type="project" value="TreeGrafter"/>
</dbReference>
<proteinExistence type="predicted"/>
<evidence type="ECO:0000313" key="3">
    <source>
        <dbReference type="Proteomes" id="UP000006310"/>
    </source>
</evidence>
<gene>
    <name evidence="2" type="primary">KNAG0M01730</name>
    <name evidence="2" type="ordered locus">KNAG_0M01730</name>
</gene>
<dbReference type="KEGG" id="kng:KNAG_0M01730"/>
<feature type="compositionally biased region" description="Basic and acidic residues" evidence="1">
    <location>
        <begin position="208"/>
        <end position="222"/>
    </location>
</feature>
<reference evidence="2 3" key="1">
    <citation type="journal article" date="2011" name="Proc. Natl. Acad. Sci. U.S.A.">
        <title>Evolutionary erosion of yeast sex chromosomes by mating-type switching accidents.</title>
        <authorList>
            <person name="Gordon J.L."/>
            <person name="Armisen D."/>
            <person name="Proux-Wera E."/>
            <person name="Oheigeartaigh S.S."/>
            <person name="Byrne K.P."/>
            <person name="Wolfe K.H."/>
        </authorList>
    </citation>
    <scope>NUCLEOTIDE SEQUENCE [LARGE SCALE GENOMIC DNA]</scope>
    <source>
        <strain evidence="3">ATCC MYA-139 / BCRC 22969 / CBS 8797 / CCRC 22969 / KCTC 17520 / NBRC 10181 / NCYC 3082</strain>
    </source>
</reference>
<feature type="compositionally biased region" description="Polar residues" evidence="1">
    <location>
        <begin position="232"/>
        <end position="245"/>
    </location>
</feature>
<accession>J7SBG5</accession>
<evidence type="ECO:0000256" key="1">
    <source>
        <dbReference type="SAM" id="MobiDB-lite"/>
    </source>
</evidence>
<evidence type="ECO:0000313" key="2">
    <source>
        <dbReference type="EMBL" id="CCK73026.1"/>
    </source>
</evidence>
<dbReference type="InterPro" id="IPR012578">
    <property type="entry name" value="Nucl_pore_cmplx"/>
</dbReference>
<reference evidence="3" key="2">
    <citation type="submission" date="2012-08" db="EMBL/GenBank/DDBJ databases">
        <title>Genome sequence of Kazachstania naganishii.</title>
        <authorList>
            <person name="Gordon J.L."/>
            <person name="Armisen D."/>
            <person name="Proux-Wera E."/>
            <person name="OhEigeartaigh S.S."/>
            <person name="Byrne K.P."/>
            <person name="Wolfe K.H."/>
        </authorList>
    </citation>
    <scope>NUCLEOTIDE SEQUENCE [LARGE SCALE GENOMIC DNA]</scope>
    <source>
        <strain evidence="3">ATCC MYA-139 / BCRC 22969 / CBS 8797 / CCRC 22969 / KCTC 17520 / NBRC 10181 / NCYC 3082</strain>
    </source>
</reference>
<dbReference type="GO" id="GO:0006606">
    <property type="term" value="P:protein import into nucleus"/>
    <property type="evidence" value="ECO:0007669"/>
    <property type="project" value="TreeGrafter"/>
</dbReference>
<organism evidence="2 3">
    <name type="scientific">Huiozyma naganishii (strain ATCC MYA-139 / BCRC 22969 / CBS 8797 / KCTC 17520 / NBRC 10181 / NCYC 3082 / Yp74L-3)</name>
    <name type="common">Yeast</name>
    <name type="synonym">Kazachstania naganishii</name>
    <dbReference type="NCBI Taxonomy" id="1071383"/>
    <lineage>
        <taxon>Eukaryota</taxon>
        <taxon>Fungi</taxon>
        <taxon>Dikarya</taxon>
        <taxon>Ascomycota</taxon>
        <taxon>Saccharomycotina</taxon>
        <taxon>Saccharomycetes</taxon>
        <taxon>Saccharomycetales</taxon>
        <taxon>Saccharomycetaceae</taxon>
        <taxon>Huiozyma</taxon>
    </lineage>
</organism>
<dbReference type="GeneID" id="34528806"/>
<name>J7SBG5_HUIN7</name>
<evidence type="ECO:0008006" key="4">
    <source>
        <dbReference type="Google" id="ProtNLM"/>
    </source>
</evidence>
<dbReference type="PANTHER" id="PTHR28003:SF1">
    <property type="entry name" value="NUCLEOPORIN POM34"/>
    <property type="match status" value="1"/>
</dbReference>
<dbReference type="Proteomes" id="UP000006310">
    <property type="component" value="Chromosome 13"/>
</dbReference>
<dbReference type="HOGENOM" id="CLU_043443_0_0_1"/>
<protein>
    <recommendedName>
        <fullName evidence="4">Nucleoporin POM34</fullName>
    </recommendedName>
</protein>
<dbReference type="GO" id="GO:0030474">
    <property type="term" value="P:spindle pole body duplication"/>
    <property type="evidence" value="ECO:0007669"/>
    <property type="project" value="TreeGrafter"/>
</dbReference>
<feature type="compositionally biased region" description="Polar residues" evidence="1">
    <location>
        <begin position="321"/>
        <end position="333"/>
    </location>
</feature>
<dbReference type="OMA" id="SSKYTYM"/>
<feature type="compositionally biased region" description="Polar residues" evidence="1">
    <location>
        <begin position="273"/>
        <end position="291"/>
    </location>
</feature>
<dbReference type="STRING" id="1071383.J7SBG5"/>
<dbReference type="EMBL" id="HE978326">
    <property type="protein sequence ID" value="CCK73026.1"/>
    <property type="molecule type" value="Genomic_DNA"/>
</dbReference>
<dbReference type="PANTHER" id="PTHR28003">
    <property type="entry name" value="NUCLEOPORIN POM34"/>
    <property type="match status" value="1"/>
</dbReference>
<dbReference type="eggNOG" id="ENOG502S0GN">
    <property type="taxonomic scope" value="Eukaryota"/>
</dbReference>
<dbReference type="AlphaFoldDB" id="J7SBG5"/>
<dbReference type="GO" id="GO:0005640">
    <property type="term" value="C:nuclear outer membrane"/>
    <property type="evidence" value="ECO:0007669"/>
    <property type="project" value="TreeGrafter"/>
</dbReference>